<accession>A0AAV7HKU1</accession>
<organism evidence="1 2">
    <name type="scientific">Dendrobium chrysotoxum</name>
    <name type="common">Orchid</name>
    <dbReference type="NCBI Taxonomy" id="161865"/>
    <lineage>
        <taxon>Eukaryota</taxon>
        <taxon>Viridiplantae</taxon>
        <taxon>Streptophyta</taxon>
        <taxon>Embryophyta</taxon>
        <taxon>Tracheophyta</taxon>
        <taxon>Spermatophyta</taxon>
        <taxon>Magnoliopsida</taxon>
        <taxon>Liliopsida</taxon>
        <taxon>Asparagales</taxon>
        <taxon>Orchidaceae</taxon>
        <taxon>Epidendroideae</taxon>
        <taxon>Malaxideae</taxon>
        <taxon>Dendrobiinae</taxon>
        <taxon>Dendrobium</taxon>
    </lineage>
</organism>
<name>A0AAV7HKU1_DENCH</name>
<dbReference type="Proteomes" id="UP000775213">
    <property type="component" value="Unassembled WGS sequence"/>
</dbReference>
<dbReference type="EMBL" id="JAGFBR010000004">
    <property type="protein sequence ID" value="KAH0468319.1"/>
    <property type="molecule type" value="Genomic_DNA"/>
</dbReference>
<keyword evidence="2" id="KW-1185">Reference proteome</keyword>
<reference evidence="1 2" key="1">
    <citation type="journal article" date="2021" name="Hortic Res">
        <title>Chromosome-scale assembly of the Dendrobium chrysotoxum genome enhances the understanding of orchid evolution.</title>
        <authorList>
            <person name="Zhang Y."/>
            <person name="Zhang G.Q."/>
            <person name="Zhang D."/>
            <person name="Liu X.D."/>
            <person name="Xu X.Y."/>
            <person name="Sun W.H."/>
            <person name="Yu X."/>
            <person name="Zhu X."/>
            <person name="Wang Z.W."/>
            <person name="Zhao X."/>
            <person name="Zhong W.Y."/>
            <person name="Chen H."/>
            <person name="Yin W.L."/>
            <person name="Huang T."/>
            <person name="Niu S.C."/>
            <person name="Liu Z.J."/>
        </authorList>
    </citation>
    <scope>NUCLEOTIDE SEQUENCE [LARGE SCALE GENOMIC DNA]</scope>
    <source>
        <strain evidence="1">Lindl</strain>
    </source>
</reference>
<sequence length="250" mass="28568">MRSAERVPGCMPPGLGVVGSRRHGQSKDVLCGKSSWSPLGYGNNGDHWIKIQGLGCTWIDPRMLSYDPRSSGIDCKYLKVLQPSDLDSVSGYDMDHTVRLVLKTNHLELAVSLSINDLLYNPEESITAYKLSNKNKQESFKWVLEQTQIVHEYPVPGYTLLRYEVAREQEKGAHKPSDHRIPQNKIWNQSAETSNKGVCHQHHQPNNKRKVKIAVDFPPQTNEPVHRSSVENCSGKKYWKENKRISYYIR</sequence>
<dbReference type="AlphaFoldDB" id="A0AAV7HKU1"/>
<gene>
    <name evidence="1" type="ORF">IEQ34_003352</name>
</gene>
<comment type="caution">
    <text evidence="1">The sequence shown here is derived from an EMBL/GenBank/DDBJ whole genome shotgun (WGS) entry which is preliminary data.</text>
</comment>
<proteinExistence type="predicted"/>
<evidence type="ECO:0000313" key="2">
    <source>
        <dbReference type="Proteomes" id="UP000775213"/>
    </source>
</evidence>
<protein>
    <submittedName>
        <fullName evidence="1">Uncharacterized protein</fullName>
    </submittedName>
</protein>
<evidence type="ECO:0000313" key="1">
    <source>
        <dbReference type="EMBL" id="KAH0468319.1"/>
    </source>
</evidence>